<dbReference type="GO" id="GO:0008233">
    <property type="term" value="F:peptidase activity"/>
    <property type="evidence" value="ECO:0007669"/>
    <property type="project" value="UniProtKB-KW"/>
</dbReference>
<feature type="transmembrane region" description="Helical" evidence="1">
    <location>
        <begin position="162"/>
        <end position="180"/>
    </location>
</feature>
<keyword evidence="1" id="KW-0812">Transmembrane</keyword>
<feature type="transmembrane region" description="Helical" evidence="1">
    <location>
        <begin position="21"/>
        <end position="41"/>
    </location>
</feature>
<gene>
    <name evidence="2" type="ORF">F1189_18045</name>
</gene>
<evidence type="ECO:0000313" key="3">
    <source>
        <dbReference type="Proteomes" id="UP000325255"/>
    </source>
</evidence>
<accession>A0A5M6IQW1</accession>
<feature type="transmembrane region" description="Helical" evidence="1">
    <location>
        <begin position="131"/>
        <end position="150"/>
    </location>
</feature>
<reference evidence="2 3" key="1">
    <citation type="submission" date="2019-09" db="EMBL/GenBank/DDBJ databases">
        <title>Genome sequence of Rhodovastum atsumiense, a diverse member of the Acetobacteraceae family of non-sulfur purple photosynthetic bacteria.</title>
        <authorList>
            <person name="Meyer T."/>
            <person name="Kyndt J."/>
        </authorList>
    </citation>
    <scope>NUCLEOTIDE SEQUENCE [LARGE SCALE GENOMIC DNA]</scope>
    <source>
        <strain evidence="2 3">DSM 21279</strain>
    </source>
</reference>
<keyword evidence="1" id="KW-0472">Membrane</keyword>
<protein>
    <submittedName>
        <fullName evidence="2">Protease</fullName>
    </submittedName>
</protein>
<keyword evidence="1" id="KW-1133">Transmembrane helix</keyword>
<dbReference type="GO" id="GO:0006508">
    <property type="term" value="P:proteolysis"/>
    <property type="evidence" value="ECO:0007669"/>
    <property type="project" value="UniProtKB-KW"/>
</dbReference>
<evidence type="ECO:0000313" key="2">
    <source>
        <dbReference type="EMBL" id="KAA5610676.1"/>
    </source>
</evidence>
<keyword evidence="3" id="KW-1185">Reference proteome</keyword>
<dbReference type="RefSeq" id="WP_150042262.1">
    <property type="nucleotide sequence ID" value="NZ_OW485601.1"/>
</dbReference>
<dbReference type="OrthoDB" id="6773069at2"/>
<dbReference type="Proteomes" id="UP000325255">
    <property type="component" value="Unassembled WGS sequence"/>
</dbReference>
<name>A0A5M6IQW1_9PROT</name>
<comment type="caution">
    <text evidence="2">The sequence shown here is derived from an EMBL/GenBank/DDBJ whole genome shotgun (WGS) entry which is preliminary data.</text>
</comment>
<evidence type="ECO:0000256" key="1">
    <source>
        <dbReference type="SAM" id="Phobius"/>
    </source>
</evidence>
<keyword evidence="2" id="KW-0378">Hydrolase</keyword>
<feature type="transmembrane region" description="Helical" evidence="1">
    <location>
        <begin position="47"/>
        <end position="66"/>
    </location>
</feature>
<dbReference type="AlphaFoldDB" id="A0A5M6IQW1"/>
<proteinExistence type="predicted"/>
<dbReference type="EMBL" id="VWPK01000029">
    <property type="protein sequence ID" value="KAA5610676.1"/>
    <property type="molecule type" value="Genomic_DNA"/>
</dbReference>
<feature type="transmembrane region" description="Helical" evidence="1">
    <location>
        <begin position="100"/>
        <end position="119"/>
    </location>
</feature>
<keyword evidence="2" id="KW-0645">Protease</keyword>
<sequence>MTELLLLLIGAQVVREKWRTIGYIGLAWLLVGAFFFVDALLDEFRIWPVYFAIPLLLDAGVSFVAGLSGIDSRRGLRFAKAAILAVISLLIILRPWGSDIVIGFLVGILLVLDAGWRAASATVVRFPRWRGALGVAVFEFALGVWSFVPWPTGWQGEVGLDVGTLMMVTAISLLVLAWRIRRLPAGMPMSRLLSDGWPRGRWPDAAGEAPVPAMAGNLVVHVWTPTGSLAPLRHGIARYVAALDEKGVISTGHAALEAPDVYISHYPAADIDRDQSAFTRTLRATVDNDVPGRFLPGYAEESGEWCPSTVQVELRGLDLGALRAFWEGYRQDTTYNLTRRNCSTAVARALDAAVEGCFAGRARSPWFLLRLLVLPELWTAGLIRRRAAAMAWTPGLMLDYARALAGVLDLPARAGGRAPVRAVPAA</sequence>
<organism evidence="2 3">
    <name type="scientific">Rhodovastum atsumiense</name>
    <dbReference type="NCBI Taxonomy" id="504468"/>
    <lineage>
        <taxon>Bacteria</taxon>
        <taxon>Pseudomonadati</taxon>
        <taxon>Pseudomonadota</taxon>
        <taxon>Alphaproteobacteria</taxon>
        <taxon>Acetobacterales</taxon>
        <taxon>Acetobacteraceae</taxon>
        <taxon>Rhodovastum</taxon>
    </lineage>
</organism>
<feature type="transmembrane region" description="Helical" evidence="1">
    <location>
        <begin position="78"/>
        <end position="94"/>
    </location>
</feature>